<evidence type="ECO:0000313" key="7">
    <source>
        <dbReference type="EMBL" id="CAF0967519.1"/>
    </source>
</evidence>
<evidence type="ECO:0000313" key="8">
    <source>
        <dbReference type="EMBL" id="CAF0995395.1"/>
    </source>
</evidence>
<dbReference type="GO" id="GO:0007219">
    <property type="term" value="P:Notch signaling pathway"/>
    <property type="evidence" value="ECO:0007669"/>
    <property type="project" value="InterPro"/>
</dbReference>
<dbReference type="Proteomes" id="UP000677228">
    <property type="component" value="Unassembled WGS sequence"/>
</dbReference>
<sequence>MKACYLCDFKNLLKFSDSIPSQACLGPAIRTLYTVSTWASKAFEENDKLQVAEPMDVDLPETANPPNVTSVIHDDVVCNDCMICMDDLGTNFRVLEQCPQPLNGTIQVNFLPIILPGYEGISQGTISIYYKIPSGTQGPLNPNPGQRYIGTSRQAYLPNNKEGQDILQLLQQAFDDGHIFTIGKSMTTGQDNVVTWNDIHHKTSPHGGPENFGYPDPTYLHRVREELASKGYSTNK</sequence>
<protein>
    <recommendedName>
        <fullName evidence="5">E3 ubiquitin-protein ligase</fullName>
        <ecNumber evidence="5">2.3.2.27</ecNumber>
    </recommendedName>
</protein>
<dbReference type="InterPro" id="IPR039398">
    <property type="entry name" value="Deltex_fam"/>
</dbReference>
<comment type="caution">
    <text evidence="7">The sequence shown here is derived from an EMBL/GenBank/DDBJ whole genome shotgun (WGS) entry which is preliminary data.</text>
</comment>
<dbReference type="CDD" id="cd09633">
    <property type="entry name" value="Deltex_C"/>
    <property type="match status" value="1"/>
</dbReference>
<evidence type="ECO:0000313" key="11">
    <source>
        <dbReference type="Proteomes" id="UP000663829"/>
    </source>
</evidence>
<proteinExistence type="inferred from homology"/>
<dbReference type="GO" id="GO:0016567">
    <property type="term" value="P:protein ubiquitination"/>
    <property type="evidence" value="ECO:0007669"/>
    <property type="project" value="UniProtKB-UniRule"/>
</dbReference>
<dbReference type="GO" id="GO:0008270">
    <property type="term" value="F:zinc ion binding"/>
    <property type="evidence" value="ECO:0007669"/>
    <property type="project" value="UniProtKB-KW"/>
</dbReference>
<evidence type="ECO:0000256" key="4">
    <source>
        <dbReference type="ARBA" id="ARBA00022723"/>
    </source>
</evidence>
<evidence type="ECO:0000256" key="5">
    <source>
        <dbReference type="RuleBase" id="RU367105"/>
    </source>
</evidence>
<dbReference type="PANTHER" id="PTHR12622">
    <property type="entry name" value="DELTEX-RELATED"/>
    <property type="match status" value="1"/>
</dbReference>
<keyword evidence="11" id="KW-1185">Reference proteome</keyword>
<dbReference type="Proteomes" id="UP000682733">
    <property type="component" value="Unassembled WGS sequence"/>
</dbReference>
<comment type="catalytic activity">
    <reaction evidence="1 5">
        <text>S-ubiquitinyl-[E2 ubiquitin-conjugating enzyme]-L-cysteine + [acceptor protein]-L-lysine = [E2 ubiquitin-conjugating enzyme]-L-cysteine + N(6)-ubiquitinyl-[acceptor protein]-L-lysine.</text>
        <dbReference type="EC" id="2.3.2.27"/>
    </reaction>
</comment>
<keyword evidence="4 5" id="KW-0479">Metal-binding</keyword>
<keyword evidence="5" id="KW-0862">Zinc</keyword>
<evidence type="ECO:0000256" key="2">
    <source>
        <dbReference type="ARBA" id="ARBA00004906"/>
    </source>
</evidence>
<accession>A0A814EC63</accession>
<dbReference type="InterPro" id="IPR039399">
    <property type="entry name" value="Deltex_C_sf"/>
</dbReference>
<keyword evidence="3 5" id="KW-0808">Transferase</keyword>
<dbReference type="Proteomes" id="UP000663829">
    <property type="component" value="Unassembled WGS sequence"/>
</dbReference>
<dbReference type="AlphaFoldDB" id="A0A814EC63"/>
<dbReference type="EMBL" id="CAJNOQ010002594">
    <property type="protein sequence ID" value="CAF0967519.1"/>
    <property type="molecule type" value="Genomic_DNA"/>
</dbReference>
<dbReference type="InterPro" id="IPR039396">
    <property type="entry name" value="Deltex_C"/>
</dbReference>
<evidence type="ECO:0000256" key="3">
    <source>
        <dbReference type="ARBA" id="ARBA00022679"/>
    </source>
</evidence>
<keyword evidence="5" id="KW-0963">Cytoplasm</keyword>
<dbReference type="UniPathway" id="UPA00143"/>
<dbReference type="GO" id="GO:0061630">
    <property type="term" value="F:ubiquitin protein ligase activity"/>
    <property type="evidence" value="ECO:0007669"/>
    <property type="project" value="UniProtKB-UniRule"/>
</dbReference>
<evidence type="ECO:0000256" key="1">
    <source>
        <dbReference type="ARBA" id="ARBA00000900"/>
    </source>
</evidence>
<dbReference type="EMBL" id="CAJOBC010002594">
    <property type="protein sequence ID" value="CAF3740895.1"/>
    <property type="molecule type" value="Genomic_DNA"/>
</dbReference>
<evidence type="ECO:0000259" key="6">
    <source>
        <dbReference type="Pfam" id="PF18102"/>
    </source>
</evidence>
<reference evidence="7" key="1">
    <citation type="submission" date="2021-02" db="EMBL/GenBank/DDBJ databases">
        <authorList>
            <person name="Nowell W R."/>
        </authorList>
    </citation>
    <scope>NUCLEOTIDE SEQUENCE</scope>
</reference>
<name>A0A814EC63_9BILA</name>
<evidence type="ECO:0000313" key="9">
    <source>
        <dbReference type="EMBL" id="CAF3740895.1"/>
    </source>
</evidence>
<evidence type="ECO:0000313" key="10">
    <source>
        <dbReference type="EMBL" id="CAF3765116.1"/>
    </source>
</evidence>
<dbReference type="OrthoDB" id="527344at2759"/>
<comment type="pathway">
    <text evidence="2 5">Protein modification; protein ubiquitination.</text>
</comment>
<dbReference type="Gene3D" id="3.30.390.130">
    <property type="match status" value="1"/>
</dbReference>
<organism evidence="7 11">
    <name type="scientific">Didymodactylos carnosus</name>
    <dbReference type="NCBI Taxonomy" id="1234261"/>
    <lineage>
        <taxon>Eukaryota</taxon>
        <taxon>Metazoa</taxon>
        <taxon>Spiralia</taxon>
        <taxon>Gnathifera</taxon>
        <taxon>Rotifera</taxon>
        <taxon>Eurotatoria</taxon>
        <taxon>Bdelloidea</taxon>
        <taxon>Philodinida</taxon>
        <taxon>Philodinidae</taxon>
        <taxon>Didymodactylos</taxon>
    </lineage>
</organism>
<dbReference type="EC" id="2.3.2.27" evidence="5"/>
<comment type="subcellular location">
    <subcellularLocation>
        <location evidence="5">Cytoplasm</location>
    </subcellularLocation>
</comment>
<keyword evidence="5" id="KW-0863">Zinc-finger</keyword>
<dbReference type="EMBL" id="CAJOBA010006170">
    <property type="protein sequence ID" value="CAF3765116.1"/>
    <property type="molecule type" value="Genomic_DNA"/>
</dbReference>
<dbReference type="Proteomes" id="UP000681722">
    <property type="component" value="Unassembled WGS sequence"/>
</dbReference>
<dbReference type="EMBL" id="CAJNOK010006163">
    <property type="protein sequence ID" value="CAF0995395.1"/>
    <property type="molecule type" value="Genomic_DNA"/>
</dbReference>
<feature type="domain" description="Deltex C-terminal" evidence="6">
    <location>
        <begin position="100"/>
        <end position="231"/>
    </location>
</feature>
<gene>
    <name evidence="7" type="ORF">GPM918_LOCUS12056</name>
    <name evidence="8" type="ORF">OVA965_LOCUS14284</name>
    <name evidence="9" type="ORF">SRO942_LOCUS12057</name>
    <name evidence="10" type="ORF">TMI583_LOCUS14287</name>
</gene>
<comment type="similarity">
    <text evidence="5">Belongs to the Deltex family.</text>
</comment>
<dbReference type="Pfam" id="PF18102">
    <property type="entry name" value="DTC"/>
    <property type="match status" value="1"/>
</dbReference>
<dbReference type="GO" id="GO:0005737">
    <property type="term" value="C:cytoplasm"/>
    <property type="evidence" value="ECO:0007669"/>
    <property type="project" value="UniProtKB-SubCell"/>
</dbReference>